<sequence>MLKKYFNIEAIIEVTQEEIDSQKIINIPIKIKVINLNRSFEIWHEELRNYAFIVPENTKTGDISEFFGKGNVALGW</sequence>
<protein>
    <submittedName>
        <fullName evidence="1">Uncharacterized protein</fullName>
    </submittedName>
</protein>
<name>A0A3B0PH07_MYCGL</name>
<dbReference type="EMBL" id="LS991952">
    <property type="protein sequence ID" value="SYV95849.1"/>
    <property type="molecule type" value="Genomic_DNA"/>
</dbReference>
<organism evidence="1 2">
    <name type="scientific">Mycoplasmoides gallisepticum</name>
    <name type="common">Mycoplasma gallisepticum</name>
    <dbReference type="NCBI Taxonomy" id="2096"/>
    <lineage>
        <taxon>Bacteria</taxon>
        <taxon>Bacillati</taxon>
        <taxon>Mycoplasmatota</taxon>
        <taxon>Mycoplasmoidales</taxon>
        <taxon>Mycoplasmoidaceae</taxon>
        <taxon>Mycoplasmoides</taxon>
    </lineage>
</organism>
<proteinExistence type="predicted"/>
<evidence type="ECO:0000313" key="1">
    <source>
        <dbReference type="EMBL" id="SYV95849.1"/>
    </source>
</evidence>
<evidence type="ECO:0000313" key="2">
    <source>
        <dbReference type="Proteomes" id="UP000260136"/>
    </source>
</evidence>
<accession>A0A3B0PH07</accession>
<reference evidence="2" key="1">
    <citation type="submission" date="2018-06" db="EMBL/GenBank/DDBJ databases">
        <authorList>
            <consortium name="Pathogen Informatics"/>
        </authorList>
    </citation>
    <scope>NUCLEOTIDE SEQUENCE [LARGE SCALE GENOMIC DNA]</scope>
    <source>
        <strain evidence="2">NCTC10115</strain>
    </source>
</reference>
<dbReference type="Proteomes" id="UP000260136">
    <property type="component" value="Chromosome"/>
</dbReference>
<dbReference type="AlphaFoldDB" id="A0A3B0PH07"/>
<feature type="non-terminal residue" evidence="1">
    <location>
        <position position="76"/>
    </location>
</feature>
<gene>
    <name evidence="1" type="ORF">NCTC10115_01617</name>
</gene>